<keyword evidence="2" id="KW-1185">Reference proteome</keyword>
<accession>A0A9R1V5C0</accession>
<dbReference type="EMBL" id="NBSK02000006">
    <property type="protein sequence ID" value="KAJ0200482.1"/>
    <property type="molecule type" value="Genomic_DNA"/>
</dbReference>
<organism evidence="1 2">
    <name type="scientific">Lactuca sativa</name>
    <name type="common">Garden lettuce</name>
    <dbReference type="NCBI Taxonomy" id="4236"/>
    <lineage>
        <taxon>Eukaryota</taxon>
        <taxon>Viridiplantae</taxon>
        <taxon>Streptophyta</taxon>
        <taxon>Embryophyta</taxon>
        <taxon>Tracheophyta</taxon>
        <taxon>Spermatophyta</taxon>
        <taxon>Magnoliopsida</taxon>
        <taxon>eudicotyledons</taxon>
        <taxon>Gunneridae</taxon>
        <taxon>Pentapetalae</taxon>
        <taxon>asterids</taxon>
        <taxon>campanulids</taxon>
        <taxon>Asterales</taxon>
        <taxon>Asteraceae</taxon>
        <taxon>Cichorioideae</taxon>
        <taxon>Cichorieae</taxon>
        <taxon>Lactucinae</taxon>
        <taxon>Lactuca</taxon>
    </lineage>
</organism>
<evidence type="ECO:0000313" key="1">
    <source>
        <dbReference type="EMBL" id="KAJ0200482.1"/>
    </source>
</evidence>
<gene>
    <name evidence="1" type="ORF">LSAT_V11C600308860</name>
</gene>
<comment type="caution">
    <text evidence="1">The sequence shown here is derived from an EMBL/GenBank/DDBJ whole genome shotgun (WGS) entry which is preliminary data.</text>
</comment>
<protein>
    <submittedName>
        <fullName evidence="1">Uncharacterized protein</fullName>
    </submittedName>
</protein>
<proteinExistence type="predicted"/>
<dbReference type="Proteomes" id="UP000235145">
    <property type="component" value="Unassembled WGS sequence"/>
</dbReference>
<evidence type="ECO:0000313" key="2">
    <source>
        <dbReference type="Proteomes" id="UP000235145"/>
    </source>
</evidence>
<name>A0A9R1V5C0_LACSA</name>
<reference evidence="1 2" key="1">
    <citation type="journal article" date="2017" name="Nat. Commun.">
        <title>Genome assembly with in vitro proximity ligation data and whole-genome triplication in lettuce.</title>
        <authorList>
            <person name="Reyes-Chin-Wo S."/>
            <person name="Wang Z."/>
            <person name="Yang X."/>
            <person name="Kozik A."/>
            <person name="Arikit S."/>
            <person name="Song C."/>
            <person name="Xia L."/>
            <person name="Froenicke L."/>
            <person name="Lavelle D.O."/>
            <person name="Truco M.J."/>
            <person name="Xia R."/>
            <person name="Zhu S."/>
            <person name="Xu C."/>
            <person name="Xu H."/>
            <person name="Xu X."/>
            <person name="Cox K."/>
            <person name="Korf I."/>
            <person name="Meyers B.C."/>
            <person name="Michelmore R.W."/>
        </authorList>
    </citation>
    <scope>NUCLEOTIDE SEQUENCE [LARGE SCALE GENOMIC DNA]</scope>
    <source>
        <strain evidence="2">cv. Salinas</strain>
        <tissue evidence="1">Seedlings</tissue>
    </source>
</reference>
<dbReference type="AlphaFoldDB" id="A0A9R1V5C0"/>
<sequence length="313" mass="35066">MDVQPSSFPICFLPVAPYLIMSGENETNPTRSIRPVYTVTNIQTKVRVLDGTKVTYSFWLRLFKLYAKVYKVLSHTDGTTLPTKTDPTYDTCGSMGPYPMISLDLSEKLNDVECPAKEKRLVLQIVCGLPSEFDTVAAYINQTSPNRMFPVRFYNFRIKDKNSEILTHLWKSLLLLIMNRDLTHHQEVGTSPTKLVLLSNVTLIANSHHLALKIGQIKCLRVAHNLCTKTIDTTMFQARIALHGQLTSLYIGLLLGGCHHHHARTLLNLVGPHLAHNSYPTAAKSTTTSLYSRSEFPGTIGTRGSFFDNDFGP</sequence>